<dbReference type="CDD" id="cd19608">
    <property type="entry name" value="GH113_mannanase-like"/>
    <property type="match status" value="1"/>
</dbReference>
<protein>
    <recommendedName>
        <fullName evidence="4">GTA TIM-barrel-like domain-containing protein</fullName>
    </recommendedName>
</protein>
<dbReference type="SUPFAM" id="SSF51445">
    <property type="entry name" value="(Trans)glycosidases"/>
    <property type="match status" value="1"/>
</dbReference>
<dbReference type="EMBL" id="FNVR01000010">
    <property type="protein sequence ID" value="SEF99661.1"/>
    <property type="molecule type" value="Genomic_DNA"/>
</dbReference>
<keyword evidence="1" id="KW-0472">Membrane</keyword>
<accession>A0A1H5WK34</accession>
<sequence length="347" mass="40642">MKPLFSKYLFSSVGLISLSFFIWFFIPAENLIVATEKWKGVCWVGSRQPLRGGEIQALQATGANAISQTPFGWQSAKNSPEIRWDLSNERRWWGETPAGIQTTLDSSASRGIMNMLKPHLWVREGWVGEIEMQTEADWTTWFANYTAFILDYARLAEELNMPMLCIGTELEKTSQREKEWRAIIAEVRKVYSGKLTYAANFTEFEKVKFWDALDYIGVQAYFPLAKDHNPLLEELKESWESHLPRVEKVVRKYKKPVLFTEIGYCNTVDAAIEPWVWPNERKEIQFSEEVQALCYEAFFETAWKKTWMAGVFFWKWYPERHEREPDFTPQGKQAEEVMKAYFLGDLR</sequence>
<proteinExistence type="predicted"/>
<gene>
    <name evidence="2" type="ORF">SAMN03080598_02102</name>
</gene>
<dbReference type="AlphaFoldDB" id="A0A1H5WK34"/>
<reference evidence="3" key="1">
    <citation type="submission" date="2016-10" db="EMBL/GenBank/DDBJ databases">
        <authorList>
            <person name="Varghese N."/>
            <person name="Submissions S."/>
        </authorList>
    </citation>
    <scope>NUCLEOTIDE SEQUENCE [LARGE SCALE GENOMIC DNA]</scope>
    <source>
        <strain evidence="3">DSM 17298</strain>
    </source>
</reference>
<organism evidence="2 3">
    <name type="scientific">Algoriphagus boritolerans DSM 17298 = JCM 18970</name>
    <dbReference type="NCBI Taxonomy" id="1120964"/>
    <lineage>
        <taxon>Bacteria</taxon>
        <taxon>Pseudomonadati</taxon>
        <taxon>Bacteroidota</taxon>
        <taxon>Cytophagia</taxon>
        <taxon>Cytophagales</taxon>
        <taxon>Cyclobacteriaceae</taxon>
        <taxon>Algoriphagus</taxon>
    </lineage>
</organism>
<dbReference type="Pfam" id="PF22612">
    <property type="entry name" value="GH113"/>
    <property type="match status" value="1"/>
</dbReference>
<dbReference type="STRING" id="1120964.GCA_001313265_01687"/>
<dbReference type="Proteomes" id="UP000236736">
    <property type="component" value="Unassembled WGS sequence"/>
</dbReference>
<evidence type="ECO:0000313" key="2">
    <source>
        <dbReference type="EMBL" id="SEF99661.1"/>
    </source>
</evidence>
<keyword evidence="1" id="KW-0812">Transmembrane</keyword>
<keyword evidence="1" id="KW-1133">Transmembrane helix</keyword>
<dbReference type="Gene3D" id="3.20.20.80">
    <property type="entry name" value="Glycosidases"/>
    <property type="match status" value="1"/>
</dbReference>
<evidence type="ECO:0008006" key="4">
    <source>
        <dbReference type="Google" id="ProtNLM"/>
    </source>
</evidence>
<dbReference type="RefSeq" id="WP_235009927.1">
    <property type="nucleotide sequence ID" value="NZ_FNVR01000010.1"/>
</dbReference>
<keyword evidence="3" id="KW-1185">Reference proteome</keyword>
<evidence type="ECO:0000313" key="3">
    <source>
        <dbReference type="Proteomes" id="UP000236736"/>
    </source>
</evidence>
<dbReference type="InterPro" id="IPR055151">
    <property type="entry name" value="GH113"/>
</dbReference>
<dbReference type="InterPro" id="IPR017853">
    <property type="entry name" value="GH"/>
</dbReference>
<name>A0A1H5WK34_9BACT</name>
<evidence type="ECO:0000256" key="1">
    <source>
        <dbReference type="SAM" id="Phobius"/>
    </source>
</evidence>
<feature type="transmembrane region" description="Helical" evidence="1">
    <location>
        <begin position="7"/>
        <end position="26"/>
    </location>
</feature>